<name>A0A2P2PJ90_RHIMU</name>
<keyword evidence="1" id="KW-0472">Membrane</keyword>
<dbReference type="EMBL" id="GGEC01074291">
    <property type="protein sequence ID" value="MBX54775.1"/>
    <property type="molecule type" value="Transcribed_RNA"/>
</dbReference>
<organism evidence="2">
    <name type="scientific">Rhizophora mucronata</name>
    <name type="common">Asiatic mangrove</name>
    <dbReference type="NCBI Taxonomy" id="61149"/>
    <lineage>
        <taxon>Eukaryota</taxon>
        <taxon>Viridiplantae</taxon>
        <taxon>Streptophyta</taxon>
        <taxon>Embryophyta</taxon>
        <taxon>Tracheophyta</taxon>
        <taxon>Spermatophyta</taxon>
        <taxon>Magnoliopsida</taxon>
        <taxon>eudicotyledons</taxon>
        <taxon>Gunneridae</taxon>
        <taxon>Pentapetalae</taxon>
        <taxon>rosids</taxon>
        <taxon>fabids</taxon>
        <taxon>Malpighiales</taxon>
        <taxon>Rhizophoraceae</taxon>
        <taxon>Rhizophora</taxon>
    </lineage>
</organism>
<keyword evidence="1" id="KW-0812">Transmembrane</keyword>
<evidence type="ECO:0000313" key="2">
    <source>
        <dbReference type="EMBL" id="MBX54775.1"/>
    </source>
</evidence>
<protein>
    <submittedName>
        <fullName evidence="2">Uncharacterized protein</fullName>
    </submittedName>
</protein>
<evidence type="ECO:0000256" key="1">
    <source>
        <dbReference type="SAM" id="Phobius"/>
    </source>
</evidence>
<keyword evidence="1" id="KW-1133">Transmembrane helix</keyword>
<dbReference type="AlphaFoldDB" id="A0A2P2PJ90"/>
<sequence length="55" mass="6408">MPLLLLKPGLSVFHESQIIPSSQQLPFVFILLNNSFFFSPLYFLLGFWSIPPRRL</sequence>
<accession>A0A2P2PJ90</accession>
<proteinExistence type="predicted"/>
<reference evidence="2" key="1">
    <citation type="submission" date="2018-02" db="EMBL/GenBank/DDBJ databases">
        <title>Rhizophora mucronata_Transcriptome.</title>
        <authorList>
            <person name="Meera S.P."/>
            <person name="Sreeshan A."/>
            <person name="Augustine A."/>
        </authorList>
    </citation>
    <scope>NUCLEOTIDE SEQUENCE</scope>
    <source>
        <tissue evidence="2">Leaf</tissue>
    </source>
</reference>
<feature type="transmembrane region" description="Helical" evidence="1">
    <location>
        <begin position="27"/>
        <end position="50"/>
    </location>
</feature>